<keyword evidence="2" id="KW-1003">Cell membrane</keyword>
<evidence type="ECO:0000256" key="5">
    <source>
        <dbReference type="ARBA" id="ARBA00022692"/>
    </source>
</evidence>
<sequence length="505" mass="56579">MLAILAAQLLAGMTRMSVTSDETSHLPAGYTYLKTGDMRLNPQHPPLIKLLAALPLLPLNPALNLNDPNWVAEPPNEWDFGEEFLHSNDVDRLLFAGRLPVVLLSLLLGFFVFRWASELFGNGAGLLALFLYVLSPNILAHSRIVTMDLGLSCFSVLFLYNLWHWTRDRKRSSLAWAALCLGLALATKFSAVILIPVALVLILATMDRKKGELDRVAGGLAAMLAVAALVVWAAYFFPTDLSFYLDGMSRVNADHDPNRAYYLMGKFQVGGFPHYFLMAFLFKTPLPTLLLLTASVILMRRFPAGRRSDELFLVLPALTFFFVTSALADGIGLRYLLPLYPLIFIFVSRLASTISSGHVTRIAGVALLVWYAASAAWIFPHHLAYFNEAAGGPTNGYKLLGDSNLDWGQDLPLLKQWQDETGAGPVRLLYSWNGRPENYGIDHVRATPRDWYQEPSPGTYVVSTFWLVRGLHEHRTKDVPANWLERYEPTDRIGYSFFVYRFGED</sequence>
<feature type="transmembrane region" description="Helical" evidence="8">
    <location>
        <begin position="359"/>
        <end position="379"/>
    </location>
</feature>
<keyword evidence="7 8" id="KW-0472">Membrane</keyword>
<evidence type="ECO:0000259" key="9">
    <source>
        <dbReference type="Pfam" id="PF13231"/>
    </source>
</evidence>
<feature type="transmembrane region" description="Helical" evidence="8">
    <location>
        <begin position="93"/>
        <end position="113"/>
    </location>
</feature>
<organism evidence="10 11">
    <name type="scientific">Candidatus Polarisedimenticola svalbardensis</name>
    <dbReference type="NCBI Taxonomy" id="2886004"/>
    <lineage>
        <taxon>Bacteria</taxon>
        <taxon>Pseudomonadati</taxon>
        <taxon>Acidobacteriota</taxon>
        <taxon>Candidatus Polarisedimenticolia</taxon>
        <taxon>Candidatus Polarisedimenticolales</taxon>
        <taxon>Candidatus Polarisedimenticolaceae</taxon>
        <taxon>Candidatus Polarisedimenticola</taxon>
    </lineage>
</organism>
<evidence type="ECO:0000256" key="3">
    <source>
        <dbReference type="ARBA" id="ARBA00022676"/>
    </source>
</evidence>
<feature type="domain" description="Glycosyltransferase RgtA/B/C/D-like" evidence="9">
    <location>
        <begin position="95"/>
        <end position="232"/>
    </location>
</feature>
<dbReference type="Pfam" id="PF13231">
    <property type="entry name" value="PMT_2"/>
    <property type="match status" value="1"/>
</dbReference>
<evidence type="ECO:0000256" key="1">
    <source>
        <dbReference type="ARBA" id="ARBA00004651"/>
    </source>
</evidence>
<feature type="transmembrane region" description="Helical" evidence="8">
    <location>
        <begin position="175"/>
        <end position="204"/>
    </location>
</feature>
<reference evidence="10 11" key="1">
    <citation type="submission" date="2020-08" db="EMBL/GenBank/DDBJ databases">
        <title>Acidobacteriota in marine sediments use diverse sulfur dissimilation pathways.</title>
        <authorList>
            <person name="Wasmund K."/>
        </authorList>
    </citation>
    <scope>NUCLEOTIDE SEQUENCE [LARGE SCALE GENOMIC DNA]</scope>
    <source>
        <strain evidence="10">MAG AM4</strain>
    </source>
</reference>
<dbReference type="EMBL" id="JACXWD010000021">
    <property type="protein sequence ID" value="MBD3868076.1"/>
    <property type="molecule type" value="Genomic_DNA"/>
</dbReference>
<evidence type="ECO:0000256" key="8">
    <source>
        <dbReference type="SAM" id="Phobius"/>
    </source>
</evidence>
<protein>
    <submittedName>
        <fullName evidence="10">Glycosyltransferase family 39 protein</fullName>
    </submittedName>
</protein>
<gene>
    <name evidence="10" type="ORF">IFK94_08120</name>
</gene>
<evidence type="ECO:0000256" key="2">
    <source>
        <dbReference type="ARBA" id="ARBA00022475"/>
    </source>
</evidence>
<evidence type="ECO:0000256" key="7">
    <source>
        <dbReference type="ARBA" id="ARBA00023136"/>
    </source>
</evidence>
<evidence type="ECO:0000256" key="4">
    <source>
        <dbReference type="ARBA" id="ARBA00022679"/>
    </source>
</evidence>
<feature type="transmembrane region" description="Helical" evidence="8">
    <location>
        <begin position="275"/>
        <end position="299"/>
    </location>
</feature>
<dbReference type="AlphaFoldDB" id="A0A8J6XX01"/>
<keyword evidence="5 8" id="KW-0812">Transmembrane</keyword>
<accession>A0A8J6XX01</accession>
<dbReference type="PANTHER" id="PTHR33908">
    <property type="entry name" value="MANNOSYLTRANSFERASE YKCB-RELATED"/>
    <property type="match status" value="1"/>
</dbReference>
<feature type="transmembrane region" description="Helical" evidence="8">
    <location>
        <begin position="119"/>
        <end position="138"/>
    </location>
</feature>
<feature type="transmembrane region" description="Helical" evidence="8">
    <location>
        <begin position="311"/>
        <end position="328"/>
    </location>
</feature>
<keyword evidence="6 8" id="KW-1133">Transmembrane helix</keyword>
<feature type="transmembrane region" description="Helical" evidence="8">
    <location>
        <begin position="216"/>
        <end position="237"/>
    </location>
</feature>
<dbReference type="GO" id="GO:0016763">
    <property type="term" value="F:pentosyltransferase activity"/>
    <property type="evidence" value="ECO:0007669"/>
    <property type="project" value="TreeGrafter"/>
</dbReference>
<dbReference type="Proteomes" id="UP000648239">
    <property type="component" value="Unassembled WGS sequence"/>
</dbReference>
<feature type="transmembrane region" description="Helical" evidence="8">
    <location>
        <begin position="145"/>
        <end position="163"/>
    </location>
</feature>
<comment type="subcellular location">
    <subcellularLocation>
        <location evidence="1">Cell membrane</location>
        <topology evidence="1">Multi-pass membrane protein</topology>
    </subcellularLocation>
</comment>
<dbReference type="PANTHER" id="PTHR33908:SF11">
    <property type="entry name" value="MEMBRANE PROTEIN"/>
    <property type="match status" value="1"/>
</dbReference>
<name>A0A8J6XX01_9BACT</name>
<keyword evidence="3" id="KW-0328">Glycosyltransferase</keyword>
<evidence type="ECO:0000256" key="6">
    <source>
        <dbReference type="ARBA" id="ARBA00022989"/>
    </source>
</evidence>
<dbReference type="GO" id="GO:0009103">
    <property type="term" value="P:lipopolysaccharide biosynthetic process"/>
    <property type="evidence" value="ECO:0007669"/>
    <property type="project" value="UniProtKB-ARBA"/>
</dbReference>
<proteinExistence type="predicted"/>
<evidence type="ECO:0000313" key="10">
    <source>
        <dbReference type="EMBL" id="MBD3868076.1"/>
    </source>
</evidence>
<dbReference type="InterPro" id="IPR038731">
    <property type="entry name" value="RgtA/B/C-like"/>
</dbReference>
<dbReference type="GO" id="GO:0005886">
    <property type="term" value="C:plasma membrane"/>
    <property type="evidence" value="ECO:0007669"/>
    <property type="project" value="UniProtKB-SubCell"/>
</dbReference>
<evidence type="ECO:0000313" key="11">
    <source>
        <dbReference type="Proteomes" id="UP000648239"/>
    </source>
</evidence>
<dbReference type="InterPro" id="IPR050297">
    <property type="entry name" value="LipidA_mod_glycosyltrf_83"/>
</dbReference>
<comment type="caution">
    <text evidence="10">The sequence shown here is derived from an EMBL/GenBank/DDBJ whole genome shotgun (WGS) entry which is preliminary data.</text>
</comment>
<keyword evidence="4" id="KW-0808">Transferase</keyword>